<reference evidence="1 2" key="1">
    <citation type="journal article" date="2016" name="Mol. Biol. Evol.">
        <title>Comparative Genomics of Early-Diverging Mushroom-Forming Fungi Provides Insights into the Origins of Lignocellulose Decay Capabilities.</title>
        <authorList>
            <person name="Nagy L.G."/>
            <person name="Riley R."/>
            <person name="Tritt A."/>
            <person name="Adam C."/>
            <person name="Daum C."/>
            <person name="Floudas D."/>
            <person name="Sun H."/>
            <person name="Yadav J.S."/>
            <person name="Pangilinan J."/>
            <person name="Larsson K.H."/>
            <person name="Matsuura K."/>
            <person name="Barry K."/>
            <person name="Labutti K."/>
            <person name="Kuo R."/>
            <person name="Ohm R.A."/>
            <person name="Bhattacharya S.S."/>
            <person name="Shirouzu T."/>
            <person name="Yoshinaga Y."/>
            <person name="Martin F.M."/>
            <person name="Grigoriev I.V."/>
            <person name="Hibbett D.S."/>
        </authorList>
    </citation>
    <scope>NUCLEOTIDE SEQUENCE [LARGE SCALE GENOMIC DNA]</scope>
    <source>
        <strain evidence="1 2">CBS 109695</strain>
    </source>
</reference>
<dbReference type="Proteomes" id="UP000076532">
    <property type="component" value="Unassembled WGS sequence"/>
</dbReference>
<name>A0A166AEE7_9AGAM</name>
<dbReference type="OrthoDB" id="2797511at2759"/>
<evidence type="ECO:0000313" key="1">
    <source>
        <dbReference type="EMBL" id="KZP11521.1"/>
    </source>
</evidence>
<organism evidence="1 2">
    <name type="scientific">Athelia psychrophila</name>
    <dbReference type="NCBI Taxonomy" id="1759441"/>
    <lineage>
        <taxon>Eukaryota</taxon>
        <taxon>Fungi</taxon>
        <taxon>Dikarya</taxon>
        <taxon>Basidiomycota</taxon>
        <taxon>Agaricomycotina</taxon>
        <taxon>Agaricomycetes</taxon>
        <taxon>Agaricomycetidae</taxon>
        <taxon>Atheliales</taxon>
        <taxon>Atheliaceae</taxon>
        <taxon>Athelia</taxon>
    </lineage>
</organism>
<evidence type="ECO:0000313" key="2">
    <source>
        <dbReference type="Proteomes" id="UP000076532"/>
    </source>
</evidence>
<dbReference type="EMBL" id="KV417661">
    <property type="protein sequence ID" value="KZP11521.1"/>
    <property type="molecule type" value="Genomic_DNA"/>
</dbReference>
<keyword evidence="2" id="KW-1185">Reference proteome</keyword>
<proteinExistence type="predicted"/>
<accession>A0A166AEE7</accession>
<dbReference type="AlphaFoldDB" id="A0A166AEE7"/>
<protein>
    <submittedName>
        <fullName evidence="1">Uncharacterized protein</fullName>
    </submittedName>
</protein>
<gene>
    <name evidence="1" type="ORF">FIBSPDRAFT_756563</name>
</gene>
<sequence length="250" mass="28865">MSSVFEPSVVLSNIKLLQPVKEQKTFAKEWKERVQKQTDQWVRSRATQPERRVQLEWTANIVQYVKYLHSSTVLHGLAKASTPRRTLQPEAPILGPRFLPPTYLHLQRRHITPNIEPETAYLKPITIVHPFYFPSLAQCPQCGSGDIRWDEWTTTGPRDVHGVRREETALGIQLRCNAQCAERFSGPDASETGAYCFATTNVLFWMKSEHWEIPSKWSLIEGRKLLTWYRGHSNLLQTECGHTRPIRSFG</sequence>